<feature type="chain" id="PRO_5041899207" evidence="1">
    <location>
        <begin position="22"/>
        <end position="120"/>
    </location>
</feature>
<dbReference type="Proteomes" id="UP000887575">
    <property type="component" value="Unassembled WGS sequence"/>
</dbReference>
<reference evidence="3" key="1">
    <citation type="submission" date="2024-02" db="UniProtKB">
        <authorList>
            <consortium name="WormBaseParasite"/>
        </authorList>
    </citation>
    <scope>IDENTIFICATION</scope>
</reference>
<protein>
    <submittedName>
        <fullName evidence="3">Uncharacterized protein</fullName>
    </submittedName>
</protein>
<accession>A0AAF3FGL9</accession>
<dbReference type="WBParaSite" id="MBELARI_LOCUS6102">
    <property type="protein sequence ID" value="MBELARI_LOCUS6102"/>
    <property type="gene ID" value="MBELARI_LOCUS6102"/>
</dbReference>
<dbReference type="AlphaFoldDB" id="A0AAF3FGL9"/>
<evidence type="ECO:0000313" key="3">
    <source>
        <dbReference type="WBParaSite" id="MBELARI_LOCUS6102"/>
    </source>
</evidence>
<feature type="signal peptide" evidence="1">
    <location>
        <begin position="1"/>
        <end position="21"/>
    </location>
</feature>
<proteinExistence type="predicted"/>
<organism evidence="2 3">
    <name type="scientific">Mesorhabditis belari</name>
    <dbReference type="NCBI Taxonomy" id="2138241"/>
    <lineage>
        <taxon>Eukaryota</taxon>
        <taxon>Metazoa</taxon>
        <taxon>Ecdysozoa</taxon>
        <taxon>Nematoda</taxon>
        <taxon>Chromadorea</taxon>
        <taxon>Rhabditida</taxon>
        <taxon>Rhabditina</taxon>
        <taxon>Rhabditomorpha</taxon>
        <taxon>Rhabditoidea</taxon>
        <taxon>Rhabditidae</taxon>
        <taxon>Mesorhabditinae</taxon>
        <taxon>Mesorhabditis</taxon>
    </lineage>
</organism>
<keyword evidence="1" id="KW-0732">Signal</keyword>
<name>A0AAF3FGL9_9BILA</name>
<sequence length="120" mass="14150">MIRPFHSSLFLLSFLVLNIESCCDEEKQLKQTLGNRLDELRFQPSFTNQQQIRIPEDVLRMLAQYDSMRNEQQSPLTRMSRANGKPTFIRFGKRSKPTFIRFGKRSSFKNAEDQWIDGSM</sequence>
<keyword evidence="2" id="KW-1185">Reference proteome</keyword>
<evidence type="ECO:0000256" key="1">
    <source>
        <dbReference type="SAM" id="SignalP"/>
    </source>
</evidence>
<evidence type="ECO:0000313" key="2">
    <source>
        <dbReference type="Proteomes" id="UP000887575"/>
    </source>
</evidence>